<organism evidence="2 3">
    <name type="scientific">Dactylonectria macrodidyma</name>
    <dbReference type="NCBI Taxonomy" id="307937"/>
    <lineage>
        <taxon>Eukaryota</taxon>
        <taxon>Fungi</taxon>
        <taxon>Dikarya</taxon>
        <taxon>Ascomycota</taxon>
        <taxon>Pezizomycotina</taxon>
        <taxon>Sordariomycetes</taxon>
        <taxon>Hypocreomycetidae</taxon>
        <taxon>Hypocreales</taxon>
        <taxon>Nectriaceae</taxon>
        <taxon>Dactylonectria</taxon>
    </lineage>
</organism>
<evidence type="ECO:0000259" key="1">
    <source>
        <dbReference type="Pfam" id="PF06985"/>
    </source>
</evidence>
<gene>
    <name evidence="2" type="ORF">EDB81DRAFT_508284</name>
</gene>
<evidence type="ECO:0000313" key="2">
    <source>
        <dbReference type="EMBL" id="KAH7143826.1"/>
    </source>
</evidence>
<feature type="domain" description="Heterokaryon incompatibility" evidence="1">
    <location>
        <begin position="22"/>
        <end position="164"/>
    </location>
</feature>
<dbReference type="AlphaFoldDB" id="A0A9P9ET26"/>
<dbReference type="Pfam" id="PF06985">
    <property type="entry name" value="HET"/>
    <property type="match status" value="1"/>
</dbReference>
<protein>
    <submittedName>
        <fullName evidence="2">Heterokaryon incompatibility protein-domain-containing protein</fullName>
    </submittedName>
</protein>
<dbReference type="InterPro" id="IPR010730">
    <property type="entry name" value="HET"/>
</dbReference>
<dbReference type="PANTHER" id="PTHR33112">
    <property type="entry name" value="DOMAIN PROTEIN, PUTATIVE-RELATED"/>
    <property type="match status" value="1"/>
</dbReference>
<keyword evidence="3" id="KW-1185">Reference proteome</keyword>
<dbReference type="OrthoDB" id="5347061at2759"/>
<comment type="caution">
    <text evidence="2">The sequence shown here is derived from an EMBL/GenBank/DDBJ whole genome shotgun (WGS) entry which is preliminary data.</text>
</comment>
<reference evidence="2" key="1">
    <citation type="journal article" date="2021" name="Nat. Commun.">
        <title>Genetic determinants of endophytism in the Arabidopsis root mycobiome.</title>
        <authorList>
            <person name="Mesny F."/>
            <person name="Miyauchi S."/>
            <person name="Thiergart T."/>
            <person name="Pickel B."/>
            <person name="Atanasova L."/>
            <person name="Karlsson M."/>
            <person name="Huettel B."/>
            <person name="Barry K.W."/>
            <person name="Haridas S."/>
            <person name="Chen C."/>
            <person name="Bauer D."/>
            <person name="Andreopoulos W."/>
            <person name="Pangilinan J."/>
            <person name="LaButti K."/>
            <person name="Riley R."/>
            <person name="Lipzen A."/>
            <person name="Clum A."/>
            <person name="Drula E."/>
            <person name="Henrissat B."/>
            <person name="Kohler A."/>
            <person name="Grigoriev I.V."/>
            <person name="Martin F.M."/>
            <person name="Hacquard S."/>
        </authorList>
    </citation>
    <scope>NUCLEOTIDE SEQUENCE</scope>
    <source>
        <strain evidence="2">MPI-CAGE-AT-0147</strain>
    </source>
</reference>
<dbReference type="Proteomes" id="UP000738349">
    <property type="component" value="Unassembled WGS sequence"/>
</dbReference>
<dbReference type="PANTHER" id="PTHR33112:SF11">
    <property type="entry name" value="HETEROKARYON INCOMPATIBILITY DOMAIN-CONTAINING PROTEIN"/>
    <property type="match status" value="1"/>
</dbReference>
<evidence type="ECO:0000313" key="3">
    <source>
        <dbReference type="Proteomes" id="UP000738349"/>
    </source>
</evidence>
<dbReference type="EMBL" id="JAGMUV010000009">
    <property type="protein sequence ID" value="KAH7143826.1"/>
    <property type="molecule type" value="Genomic_DNA"/>
</dbReference>
<proteinExistence type="predicted"/>
<name>A0A9P9ET26_9HYPO</name>
<accession>A0A9P9ET26</accession>
<sequence length="377" mass="43036">MQNSQCIARIRDRQDLPPATEYLTLSHSWGKIPFVTLTKSNYSQAKASLNVDGLAPLFQDALRIATLLGFKYIWIDSLCIMQDSTEDWLHESQKMHDVYENSACNLAATGLHDGREKLLMERHQNQVVCHINTEQGGERFVLTPDEWEAQVNAAPLHRRAWVFQKQIMVLGSILPSAQLMVSRADLEQAPRILYFGRMQLFWECSAKIGSEVFPWDMPMSARQNDLKRIVALPKGLPDDPLLVGDLYRQWQRLVRLYTKGKLTYSMDKLPALSGLAKKFRYHLDDEYLAGLGKPYRAPSWSWASTDSAVWYPPWINSENWQPSVRVLEASATPLDKDTTGQLTAGHILLSGPLQKVFISKPPDIRWGKHEFRVTRSA</sequence>